<name>A0AAU8HQQ2_9FIRM</name>
<accession>A0AAU8HQQ2</accession>
<reference evidence="2" key="1">
    <citation type="journal article" date="2018" name="Antonie Van Leeuwenhoek">
        <title>Proteinivorax hydrogeniformans sp. nov., an anaerobic, haloalkaliphilic bacterium fermenting proteinaceous compounds with high hydrogen production.</title>
        <authorList>
            <person name="Boltyanskaya Y."/>
            <person name="Detkova E."/>
            <person name="Pimenov N."/>
            <person name="Kevbrin V."/>
        </authorList>
    </citation>
    <scope>NUCLEOTIDE SEQUENCE</scope>
    <source>
        <strain evidence="2">Z-710</strain>
    </source>
</reference>
<evidence type="ECO:0000313" key="2">
    <source>
        <dbReference type="EMBL" id="XCI27879.1"/>
    </source>
</evidence>
<dbReference type="EMBL" id="CP159485">
    <property type="protein sequence ID" value="XCI27879.1"/>
    <property type="molecule type" value="Genomic_DNA"/>
</dbReference>
<dbReference type="SUPFAM" id="SSF63520">
    <property type="entry name" value="PTS-regulatory domain, PRD"/>
    <property type="match status" value="1"/>
</dbReference>
<organism evidence="2">
    <name type="scientific">Proteinivorax hydrogeniformans</name>
    <dbReference type="NCBI Taxonomy" id="1826727"/>
    <lineage>
        <taxon>Bacteria</taxon>
        <taxon>Bacillati</taxon>
        <taxon>Bacillota</taxon>
        <taxon>Clostridia</taxon>
        <taxon>Eubacteriales</taxon>
        <taxon>Proteinivoracaceae</taxon>
        <taxon>Proteinivorax</taxon>
    </lineage>
</organism>
<dbReference type="AlphaFoldDB" id="A0AAU8HQQ2"/>
<sequence length="120" mass="13648">MDASLKERLNILKEAGEIDGDIMEVIISFAESFEKKYEVIMTEANASMLITHMAMALARIKKGEKVSSMDQIALEEVKSHPIYKEMPKFYKMIEDRLLIEIPESEKGFIALHAASLIENK</sequence>
<dbReference type="Pfam" id="PF00874">
    <property type="entry name" value="PRD"/>
    <property type="match status" value="1"/>
</dbReference>
<proteinExistence type="predicted"/>
<dbReference type="InterPro" id="IPR011608">
    <property type="entry name" value="PRD"/>
</dbReference>
<dbReference type="GO" id="GO:0006355">
    <property type="term" value="P:regulation of DNA-templated transcription"/>
    <property type="evidence" value="ECO:0007669"/>
    <property type="project" value="InterPro"/>
</dbReference>
<dbReference type="RefSeq" id="WP_353892457.1">
    <property type="nucleotide sequence ID" value="NZ_CP159485.1"/>
</dbReference>
<reference evidence="2" key="2">
    <citation type="submission" date="2024-06" db="EMBL/GenBank/DDBJ databases">
        <authorList>
            <person name="Petrova K.O."/>
            <person name="Toshchakov S.V."/>
            <person name="Boltjanskaja Y.V."/>
            <person name="Kevbrin V.V."/>
        </authorList>
    </citation>
    <scope>NUCLEOTIDE SEQUENCE</scope>
    <source>
        <strain evidence="2">Z-710</strain>
    </source>
</reference>
<evidence type="ECO:0000259" key="1">
    <source>
        <dbReference type="PROSITE" id="PS51372"/>
    </source>
</evidence>
<dbReference type="InterPro" id="IPR036634">
    <property type="entry name" value="PRD_sf"/>
</dbReference>
<dbReference type="PROSITE" id="PS51372">
    <property type="entry name" value="PRD_2"/>
    <property type="match status" value="1"/>
</dbReference>
<protein>
    <submittedName>
        <fullName evidence="2">PRD domain-containing protein</fullName>
    </submittedName>
</protein>
<gene>
    <name evidence="2" type="ORF">PRVXH_001803</name>
</gene>
<dbReference type="Gene3D" id="1.10.1790.10">
    <property type="entry name" value="PRD domain"/>
    <property type="match status" value="1"/>
</dbReference>
<feature type="domain" description="PRD" evidence="1">
    <location>
        <begin position="17"/>
        <end position="120"/>
    </location>
</feature>